<accession>A0A257LT36</accession>
<evidence type="ECO:0000256" key="8">
    <source>
        <dbReference type="ARBA" id="ARBA00023065"/>
    </source>
</evidence>
<keyword evidence="7" id="KW-0915">Sodium</keyword>
<dbReference type="Gene3D" id="1.20.1730.10">
    <property type="entry name" value="Sodium/glucose cotransporter"/>
    <property type="match status" value="1"/>
</dbReference>
<evidence type="ECO:0000313" key="14">
    <source>
        <dbReference type="Proteomes" id="UP000216312"/>
    </source>
</evidence>
<keyword evidence="3" id="KW-0813">Transport</keyword>
<dbReference type="GO" id="GO:0015293">
    <property type="term" value="F:symporter activity"/>
    <property type="evidence" value="ECO:0007669"/>
    <property type="project" value="TreeGrafter"/>
</dbReference>
<dbReference type="InterPro" id="IPR038377">
    <property type="entry name" value="Na/Glc_symporter_sf"/>
</dbReference>
<evidence type="ECO:0000313" key="13">
    <source>
        <dbReference type="EMBL" id="OYV02592.1"/>
    </source>
</evidence>
<evidence type="ECO:0000256" key="3">
    <source>
        <dbReference type="ARBA" id="ARBA00022448"/>
    </source>
</evidence>
<evidence type="ECO:0000256" key="10">
    <source>
        <dbReference type="ARBA" id="ARBA00023201"/>
    </source>
</evidence>
<dbReference type="Pfam" id="PF00474">
    <property type="entry name" value="SSF"/>
    <property type="match status" value="1"/>
</dbReference>
<feature type="transmembrane region" description="Helical" evidence="12">
    <location>
        <begin position="276"/>
        <end position="295"/>
    </location>
</feature>
<feature type="transmembrane region" description="Helical" evidence="12">
    <location>
        <begin position="244"/>
        <end position="269"/>
    </location>
</feature>
<keyword evidence="4" id="KW-1003">Cell membrane</keyword>
<dbReference type="InterPro" id="IPR051163">
    <property type="entry name" value="Sodium:Solute_Symporter_SSF"/>
</dbReference>
<name>A0A257LT36_UNCW3</name>
<evidence type="ECO:0000256" key="1">
    <source>
        <dbReference type="ARBA" id="ARBA00004651"/>
    </source>
</evidence>
<keyword evidence="6 12" id="KW-1133">Transmembrane helix</keyword>
<evidence type="ECO:0000256" key="7">
    <source>
        <dbReference type="ARBA" id="ARBA00023053"/>
    </source>
</evidence>
<keyword evidence="5 12" id="KW-0812">Transmembrane</keyword>
<organism evidence="13 14">
    <name type="scientific">candidate division WOR-3 bacterium 4484_18</name>
    <dbReference type="NCBI Taxonomy" id="2020626"/>
    <lineage>
        <taxon>Bacteria</taxon>
        <taxon>Bacteria division WOR-3</taxon>
    </lineage>
</organism>
<evidence type="ECO:0000256" key="6">
    <source>
        <dbReference type="ARBA" id="ARBA00022989"/>
    </source>
</evidence>
<evidence type="ECO:0000256" key="4">
    <source>
        <dbReference type="ARBA" id="ARBA00022475"/>
    </source>
</evidence>
<evidence type="ECO:0000256" key="12">
    <source>
        <dbReference type="SAM" id="Phobius"/>
    </source>
</evidence>
<sequence>MWAIVLMACIAMLYTMFGGIKAVIWTDVIQIIVFLGGAWLVIYYLLSNIPGGWQTVTTIAGKLGKFKVFDLRPAFDNPRWLVAGVVNGCFQTFAALGTDQDLTQRMLTCRHVRDSQRALIMTGIIDFPVVVTFLMIGTLLYVFYQKFPDPGLPANTDHIFPYFIVTQLPVGMRGLLIAAVFAAAMSSLDSALGALTSSAIVDVYQPYIKKHASERHYLMVSRITVIIFCLILIGIAMMCRNVEQILWLGFKIGVFTYGALLGVFLLGVLVKRGSDIGNMIAMLSSIVIVSILFVSQQRIGVAWPWLIVIGAGWTFAVGLLFKPKHRVTHNA</sequence>
<keyword evidence="8" id="KW-0406">Ion transport</keyword>
<dbReference type="PROSITE" id="PS50283">
    <property type="entry name" value="NA_SOLUT_SYMP_3"/>
    <property type="match status" value="1"/>
</dbReference>
<comment type="caution">
    <text evidence="13">The sequence shown here is derived from an EMBL/GenBank/DDBJ whole genome shotgun (WGS) entry which is preliminary data.</text>
</comment>
<dbReference type="GO" id="GO:0006814">
    <property type="term" value="P:sodium ion transport"/>
    <property type="evidence" value="ECO:0007669"/>
    <property type="project" value="UniProtKB-KW"/>
</dbReference>
<feature type="transmembrane region" description="Helical" evidence="12">
    <location>
        <begin position="217"/>
        <end position="238"/>
    </location>
</feature>
<dbReference type="Proteomes" id="UP000216312">
    <property type="component" value="Unassembled WGS sequence"/>
</dbReference>
<dbReference type="EMBL" id="NMUJ01000072">
    <property type="protein sequence ID" value="OYV02592.1"/>
    <property type="molecule type" value="Genomic_DNA"/>
</dbReference>
<proteinExistence type="inferred from homology"/>
<comment type="subcellular location">
    <subcellularLocation>
        <location evidence="1">Cell membrane</location>
        <topology evidence="1">Multi-pass membrane protein</topology>
    </subcellularLocation>
</comment>
<dbReference type="GO" id="GO:0005886">
    <property type="term" value="C:plasma membrane"/>
    <property type="evidence" value="ECO:0007669"/>
    <property type="project" value="UniProtKB-SubCell"/>
</dbReference>
<evidence type="ECO:0000256" key="9">
    <source>
        <dbReference type="ARBA" id="ARBA00023136"/>
    </source>
</evidence>
<feature type="transmembrane region" description="Helical" evidence="12">
    <location>
        <begin position="118"/>
        <end position="144"/>
    </location>
</feature>
<dbReference type="AlphaFoldDB" id="A0A257LT36"/>
<evidence type="ECO:0000256" key="5">
    <source>
        <dbReference type="ARBA" id="ARBA00022692"/>
    </source>
</evidence>
<feature type="transmembrane region" description="Helical" evidence="12">
    <location>
        <begin position="28"/>
        <end position="46"/>
    </location>
</feature>
<evidence type="ECO:0008006" key="15">
    <source>
        <dbReference type="Google" id="ProtNLM"/>
    </source>
</evidence>
<dbReference type="InterPro" id="IPR001734">
    <property type="entry name" value="Na/solute_symporter"/>
</dbReference>
<feature type="transmembrane region" description="Helical" evidence="12">
    <location>
        <begin position="301"/>
        <end position="321"/>
    </location>
</feature>
<dbReference type="PANTHER" id="PTHR42985">
    <property type="entry name" value="SODIUM-COUPLED MONOCARBOXYLATE TRANSPORTER"/>
    <property type="match status" value="1"/>
</dbReference>
<comment type="similarity">
    <text evidence="2 11">Belongs to the sodium:solute symporter (SSF) (TC 2.A.21) family.</text>
</comment>
<dbReference type="PANTHER" id="PTHR42985:SF47">
    <property type="entry name" value="INTEGRAL MEMBRANE TRANSPORT PROTEIN"/>
    <property type="match status" value="1"/>
</dbReference>
<gene>
    <name evidence="13" type="ORF">CGW93_04745</name>
</gene>
<keyword evidence="9 12" id="KW-0472">Membrane</keyword>
<protein>
    <recommendedName>
        <fullName evidence="15">Sodium:solute symporter</fullName>
    </recommendedName>
</protein>
<evidence type="ECO:0000256" key="11">
    <source>
        <dbReference type="RuleBase" id="RU362091"/>
    </source>
</evidence>
<reference evidence="14" key="1">
    <citation type="submission" date="2017-07" db="EMBL/GenBank/DDBJ databases">
        <title>Novel pathways for hydrocarbon cycling and metabolic interdependencies in hydrothermal sediment communities.</title>
        <authorList>
            <person name="Dombrowski N."/>
            <person name="Seitz K."/>
            <person name="Teske A."/>
            <person name="Baker B."/>
        </authorList>
    </citation>
    <scope>NUCLEOTIDE SEQUENCE [LARGE SCALE GENOMIC DNA]</scope>
</reference>
<keyword evidence="10" id="KW-0739">Sodium transport</keyword>
<evidence type="ECO:0000256" key="2">
    <source>
        <dbReference type="ARBA" id="ARBA00006434"/>
    </source>
</evidence>